<dbReference type="AlphaFoldDB" id="A0A428QDQ2"/>
<protein>
    <submittedName>
        <fullName evidence="2">Uncharacterized protein</fullName>
    </submittedName>
</protein>
<evidence type="ECO:0000313" key="2">
    <source>
        <dbReference type="EMBL" id="RSL63443.1"/>
    </source>
</evidence>
<keyword evidence="3" id="KW-1185">Reference proteome</keyword>
<gene>
    <name evidence="2" type="ORF">CEP54_005224</name>
</gene>
<sequence length="69" mass="7633">MMGRWTSDRREATNAKQNPHAPTPAHLVVLIATCQAAPGRYRGIFGSERRMPTHIMLAMPGYAPFPPDS</sequence>
<evidence type="ECO:0000256" key="1">
    <source>
        <dbReference type="SAM" id="MobiDB-lite"/>
    </source>
</evidence>
<reference evidence="2 3" key="1">
    <citation type="submission" date="2017-06" db="EMBL/GenBank/DDBJ databases">
        <title>Comparative genomic analysis of Ambrosia Fusariam Clade fungi.</title>
        <authorList>
            <person name="Stajich J.E."/>
            <person name="Carrillo J."/>
            <person name="Kijimoto T."/>
            <person name="Eskalen A."/>
            <person name="O'Donnell K."/>
            <person name="Kasson M."/>
        </authorList>
    </citation>
    <scope>NUCLEOTIDE SEQUENCE [LARGE SCALE GENOMIC DNA]</scope>
    <source>
        <strain evidence="2 3">NRRL62584</strain>
    </source>
</reference>
<organism evidence="2 3">
    <name type="scientific">Fusarium duplospermum</name>
    <dbReference type="NCBI Taxonomy" id="1325734"/>
    <lineage>
        <taxon>Eukaryota</taxon>
        <taxon>Fungi</taxon>
        <taxon>Dikarya</taxon>
        <taxon>Ascomycota</taxon>
        <taxon>Pezizomycotina</taxon>
        <taxon>Sordariomycetes</taxon>
        <taxon>Hypocreomycetidae</taxon>
        <taxon>Hypocreales</taxon>
        <taxon>Nectriaceae</taxon>
        <taxon>Fusarium</taxon>
        <taxon>Fusarium solani species complex</taxon>
    </lineage>
</organism>
<evidence type="ECO:0000313" key="3">
    <source>
        <dbReference type="Proteomes" id="UP000288168"/>
    </source>
</evidence>
<dbReference type="EMBL" id="NKCI01000039">
    <property type="protein sequence ID" value="RSL63443.1"/>
    <property type="molecule type" value="Genomic_DNA"/>
</dbReference>
<dbReference type="Proteomes" id="UP000288168">
    <property type="component" value="Unassembled WGS sequence"/>
</dbReference>
<feature type="compositionally biased region" description="Basic and acidic residues" evidence="1">
    <location>
        <begin position="1"/>
        <end position="13"/>
    </location>
</feature>
<name>A0A428QDQ2_9HYPO</name>
<proteinExistence type="predicted"/>
<accession>A0A428QDQ2</accession>
<comment type="caution">
    <text evidence="2">The sequence shown here is derived from an EMBL/GenBank/DDBJ whole genome shotgun (WGS) entry which is preliminary data.</text>
</comment>
<feature type="region of interest" description="Disordered" evidence="1">
    <location>
        <begin position="1"/>
        <end position="24"/>
    </location>
</feature>